<accession>A0A0N8GPW3</accession>
<evidence type="ECO:0000313" key="2">
    <source>
        <dbReference type="Proteomes" id="UP000050544"/>
    </source>
</evidence>
<dbReference type="AlphaFoldDB" id="A0A0N8GPW3"/>
<comment type="caution">
    <text evidence="1">The sequence shown here is derived from an EMBL/GenBank/DDBJ whole genome shotgun (WGS) entry which is preliminary data.</text>
</comment>
<dbReference type="EMBL" id="LGKO01000006">
    <property type="protein sequence ID" value="KPL82018.1"/>
    <property type="molecule type" value="Genomic_DNA"/>
</dbReference>
<name>A0A0N8GPW3_9CHLR</name>
<organism evidence="1 2">
    <name type="scientific">Thermanaerothrix daxensis</name>
    <dbReference type="NCBI Taxonomy" id="869279"/>
    <lineage>
        <taxon>Bacteria</taxon>
        <taxon>Bacillati</taxon>
        <taxon>Chloroflexota</taxon>
        <taxon>Anaerolineae</taxon>
        <taxon>Anaerolineales</taxon>
        <taxon>Anaerolineaceae</taxon>
        <taxon>Thermanaerothrix</taxon>
    </lineage>
</organism>
<evidence type="ECO:0000313" key="1">
    <source>
        <dbReference type="EMBL" id="KPL82018.1"/>
    </source>
</evidence>
<evidence type="ECO:0008006" key="3">
    <source>
        <dbReference type="Google" id="ProtNLM"/>
    </source>
</evidence>
<keyword evidence="2" id="KW-1185">Reference proteome</keyword>
<dbReference type="STRING" id="869279.SE15_12865"/>
<sequence length="65" mass="7662">MLTLELTLEEARILMQMLEACISDMRMQISNTDNIRYKAMLKERKATLERILQTLHEQMPLPLAE</sequence>
<dbReference type="OrthoDB" id="165356at2"/>
<dbReference type="Proteomes" id="UP000050544">
    <property type="component" value="Unassembled WGS sequence"/>
</dbReference>
<reference evidence="1 2" key="1">
    <citation type="submission" date="2015-07" db="EMBL/GenBank/DDBJ databases">
        <title>Whole genome sequence of Thermanaerothrix daxensis DSM 23592.</title>
        <authorList>
            <person name="Hemp J."/>
            <person name="Ward L.M."/>
            <person name="Pace L.A."/>
            <person name="Fischer W.W."/>
        </authorList>
    </citation>
    <scope>NUCLEOTIDE SEQUENCE [LARGE SCALE GENOMIC DNA]</scope>
    <source>
        <strain evidence="1 2">GNS-1</strain>
    </source>
</reference>
<protein>
    <recommendedName>
        <fullName evidence="3">50S ribosomal protein L29</fullName>
    </recommendedName>
</protein>
<dbReference type="RefSeq" id="WP_054522535.1">
    <property type="nucleotide sequence ID" value="NZ_LGKO01000006.1"/>
</dbReference>
<proteinExistence type="predicted"/>
<gene>
    <name evidence="1" type="ORF">SE15_12865</name>
</gene>